<dbReference type="InterPro" id="IPR042099">
    <property type="entry name" value="ANL_N_sf"/>
</dbReference>
<dbReference type="GO" id="GO:0016878">
    <property type="term" value="F:acid-thiol ligase activity"/>
    <property type="evidence" value="ECO:0007669"/>
    <property type="project" value="TreeGrafter"/>
</dbReference>
<dbReference type="PANTHER" id="PTHR43352:SF1">
    <property type="entry name" value="ANTHRANILATE--COA LIGASE"/>
    <property type="match status" value="1"/>
</dbReference>
<keyword evidence="1 4" id="KW-0436">Ligase</keyword>
<dbReference type="InterPro" id="IPR000873">
    <property type="entry name" value="AMP-dep_synth/lig_dom"/>
</dbReference>
<dbReference type="GO" id="GO:0044550">
    <property type="term" value="P:secondary metabolite biosynthetic process"/>
    <property type="evidence" value="ECO:0007669"/>
    <property type="project" value="TreeGrafter"/>
</dbReference>
<dbReference type="Proteomes" id="UP000001880">
    <property type="component" value="Chromosome"/>
</dbReference>
<keyword evidence="5" id="KW-1185">Reference proteome</keyword>
<dbReference type="STRING" id="502025.Hoch_4971"/>
<evidence type="ECO:0000313" key="5">
    <source>
        <dbReference type="Proteomes" id="UP000001880"/>
    </source>
</evidence>
<dbReference type="Pfam" id="PF13193">
    <property type="entry name" value="AMP-binding_C"/>
    <property type="match status" value="1"/>
</dbReference>
<proteinExistence type="predicted"/>
<dbReference type="eggNOG" id="COG0365">
    <property type="taxonomic scope" value="Bacteria"/>
</dbReference>
<reference evidence="4 5" key="1">
    <citation type="journal article" date="2010" name="Stand. Genomic Sci.">
        <title>Complete genome sequence of Haliangium ochraceum type strain (SMP-2).</title>
        <authorList>
            <consortium name="US DOE Joint Genome Institute (JGI-PGF)"/>
            <person name="Ivanova N."/>
            <person name="Daum C."/>
            <person name="Lang E."/>
            <person name="Abt B."/>
            <person name="Kopitz M."/>
            <person name="Saunders E."/>
            <person name="Lapidus A."/>
            <person name="Lucas S."/>
            <person name="Glavina Del Rio T."/>
            <person name="Nolan M."/>
            <person name="Tice H."/>
            <person name="Copeland A."/>
            <person name="Cheng J.F."/>
            <person name="Chen F."/>
            <person name="Bruce D."/>
            <person name="Goodwin L."/>
            <person name="Pitluck S."/>
            <person name="Mavromatis K."/>
            <person name="Pati A."/>
            <person name="Mikhailova N."/>
            <person name="Chen A."/>
            <person name="Palaniappan K."/>
            <person name="Land M."/>
            <person name="Hauser L."/>
            <person name="Chang Y.J."/>
            <person name="Jeffries C.D."/>
            <person name="Detter J.C."/>
            <person name="Brettin T."/>
            <person name="Rohde M."/>
            <person name="Goker M."/>
            <person name="Bristow J."/>
            <person name="Markowitz V."/>
            <person name="Eisen J.A."/>
            <person name="Hugenholtz P."/>
            <person name="Kyrpides N.C."/>
            <person name="Klenk H.P."/>
        </authorList>
    </citation>
    <scope>NUCLEOTIDE SEQUENCE [LARGE SCALE GENOMIC DNA]</scope>
    <source>
        <strain evidence="5">DSM 14365 / CIP 107738 / JCM 11303 / AJ 13395 / SMP-2</strain>
    </source>
</reference>
<evidence type="ECO:0000259" key="3">
    <source>
        <dbReference type="Pfam" id="PF13193"/>
    </source>
</evidence>
<name>D0LU96_HALO1</name>
<dbReference type="SUPFAM" id="SSF56801">
    <property type="entry name" value="Acetyl-CoA synthetase-like"/>
    <property type="match status" value="1"/>
</dbReference>
<feature type="domain" description="AMP-binding enzyme C-terminal" evidence="3">
    <location>
        <begin position="462"/>
        <end position="540"/>
    </location>
</feature>
<dbReference type="EMBL" id="CP001804">
    <property type="protein sequence ID" value="ACY17460.1"/>
    <property type="molecule type" value="Genomic_DNA"/>
</dbReference>
<evidence type="ECO:0000256" key="1">
    <source>
        <dbReference type="ARBA" id="ARBA00022598"/>
    </source>
</evidence>
<accession>D0LU96</accession>
<dbReference type="InterPro" id="IPR025110">
    <property type="entry name" value="AMP-bd_C"/>
</dbReference>
<sequence length="556" mass="60056">MPTSGNNLAGHLLTAAQEAGHGPRVALRQGDETWTYDALREQVTRAAGALTALGIGRGERVAILMPDSLDAAAALLGIIYAGAVAVPLGELTRATEIRAYLDHCGAKAAIVHAAQVAALDAVRGELAQLDAILCVGGEAAPGMHDYREQLAATQPREQAEAVESSDAAMLVYSIADVESDLRGVPHTHGTPRSAFASFAQGVLGIGPDDRVLCMAQLSTVYGLGLGLFFPLAAGAQNLFVAEQPSTEDIVAAVRDFEPTVVMAAPSLYRQLVRDAESDSDGEPAPLLSACRACIAGSEGMPPRLMERVREVLGAPIMVGFGLSEAFQFVLMGTPEDALQGACGRPVAGFEARLVDENGEPVGPSVIGTLQIRGPTLLSSYWTPEHEEEAMGRRAPTDRDRAEPDWVWHRRTWPEAAWPAQHWGDGWFTTRDRFLRDEGGNFYHFGRIDDLFKVGGKWISPAEMERALGAHEAVWECAVVGTEDEDGLTKPMAFVVPNVGHTAGPELARTLRDYLKSELASYKYPRWLEFVEHLPRGPQGKILRFKLLARSKMPRKQ</sequence>
<dbReference type="Gene3D" id="3.40.50.12780">
    <property type="entry name" value="N-terminal domain of ligase-like"/>
    <property type="match status" value="1"/>
</dbReference>
<dbReference type="AlphaFoldDB" id="D0LU96"/>
<organism evidence="4 5">
    <name type="scientific">Haliangium ochraceum (strain DSM 14365 / JCM 11303 / SMP-2)</name>
    <dbReference type="NCBI Taxonomy" id="502025"/>
    <lineage>
        <taxon>Bacteria</taxon>
        <taxon>Pseudomonadati</taxon>
        <taxon>Myxococcota</taxon>
        <taxon>Polyangia</taxon>
        <taxon>Haliangiales</taxon>
        <taxon>Kofleriaceae</taxon>
        <taxon>Haliangium</taxon>
    </lineage>
</organism>
<evidence type="ECO:0000313" key="4">
    <source>
        <dbReference type="EMBL" id="ACY17460.1"/>
    </source>
</evidence>
<dbReference type="PANTHER" id="PTHR43352">
    <property type="entry name" value="ACETYL-COA SYNTHETASE"/>
    <property type="match status" value="1"/>
</dbReference>
<dbReference type="KEGG" id="hoh:Hoch_4971"/>
<dbReference type="RefSeq" id="WP_012830052.1">
    <property type="nucleotide sequence ID" value="NC_013440.1"/>
</dbReference>
<feature type="domain" description="AMP-dependent synthetase/ligase" evidence="2">
    <location>
        <begin position="17"/>
        <end position="381"/>
    </location>
</feature>
<dbReference type="InterPro" id="IPR045851">
    <property type="entry name" value="AMP-bd_C_sf"/>
</dbReference>
<evidence type="ECO:0000259" key="2">
    <source>
        <dbReference type="Pfam" id="PF00501"/>
    </source>
</evidence>
<dbReference type="Pfam" id="PF00501">
    <property type="entry name" value="AMP-binding"/>
    <property type="match status" value="1"/>
</dbReference>
<gene>
    <name evidence="4" type="ordered locus">Hoch_4971</name>
</gene>
<protein>
    <submittedName>
        <fullName evidence="4">AMP-dependent synthetase and ligase</fullName>
    </submittedName>
</protein>
<dbReference type="Gene3D" id="3.30.300.30">
    <property type="match status" value="1"/>
</dbReference>
<dbReference type="HOGENOM" id="CLU_000022_59_10_7"/>